<protein>
    <submittedName>
        <fullName evidence="5">Transcriptional regulator, LacI family</fullName>
    </submittedName>
</protein>
<dbReference type="Proteomes" id="UP000183257">
    <property type="component" value="Unassembled WGS sequence"/>
</dbReference>
<dbReference type="SMART" id="SM00354">
    <property type="entry name" value="HTH_LACI"/>
    <property type="match status" value="1"/>
</dbReference>
<dbReference type="InterPro" id="IPR001761">
    <property type="entry name" value="Peripla_BP/Lac1_sug-bd_dom"/>
</dbReference>
<proteinExistence type="predicted"/>
<dbReference type="AlphaFoldDB" id="A0A1K1QTM0"/>
<dbReference type="SUPFAM" id="SSF53822">
    <property type="entry name" value="Periplasmic binding protein-like I"/>
    <property type="match status" value="1"/>
</dbReference>
<organism evidence="5 6">
    <name type="scientific">Cellulophaga fucicola</name>
    <dbReference type="NCBI Taxonomy" id="76595"/>
    <lineage>
        <taxon>Bacteria</taxon>
        <taxon>Pseudomonadati</taxon>
        <taxon>Bacteroidota</taxon>
        <taxon>Flavobacteriia</taxon>
        <taxon>Flavobacteriales</taxon>
        <taxon>Flavobacteriaceae</taxon>
        <taxon>Cellulophaga</taxon>
    </lineage>
</organism>
<dbReference type="Pfam" id="PF00356">
    <property type="entry name" value="LacI"/>
    <property type="match status" value="1"/>
</dbReference>
<evidence type="ECO:0000256" key="3">
    <source>
        <dbReference type="ARBA" id="ARBA00023163"/>
    </source>
</evidence>
<keyword evidence="1" id="KW-0805">Transcription regulation</keyword>
<evidence type="ECO:0000313" key="6">
    <source>
        <dbReference type="Proteomes" id="UP000183257"/>
    </source>
</evidence>
<dbReference type="PROSITE" id="PS50932">
    <property type="entry name" value="HTH_LACI_2"/>
    <property type="match status" value="1"/>
</dbReference>
<dbReference type="Gene3D" id="1.10.260.40">
    <property type="entry name" value="lambda repressor-like DNA-binding domains"/>
    <property type="match status" value="1"/>
</dbReference>
<dbReference type="InterPro" id="IPR010982">
    <property type="entry name" value="Lambda_DNA-bd_dom_sf"/>
</dbReference>
<dbReference type="InterPro" id="IPR000843">
    <property type="entry name" value="HTH_LacI"/>
</dbReference>
<dbReference type="InterPro" id="IPR028082">
    <property type="entry name" value="Peripla_BP_I"/>
</dbReference>
<feature type="domain" description="HTH lacI-type" evidence="4">
    <location>
        <begin position="18"/>
        <end position="72"/>
    </location>
</feature>
<evidence type="ECO:0000259" key="4">
    <source>
        <dbReference type="PROSITE" id="PS50932"/>
    </source>
</evidence>
<dbReference type="GO" id="GO:0000976">
    <property type="term" value="F:transcription cis-regulatory region binding"/>
    <property type="evidence" value="ECO:0007669"/>
    <property type="project" value="TreeGrafter"/>
</dbReference>
<dbReference type="PANTHER" id="PTHR30146">
    <property type="entry name" value="LACI-RELATED TRANSCRIPTIONAL REPRESSOR"/>
    <property type="match status" value="1"/>
</dbReference>
<name>A0A1K1QTM0_9FLAO</name>
<dbReference type="PANTHER" id="PTHR30146:SF109">
    <property type="entry name" value="HTH-TYPE TRANSCRIPTIONAL REGULATOR GALS"/>
    <property type="match status" value="1"/>
</dbReference>
<evidence type="ECO:0000256" key="2">
    <source>
        <dbReference type="ARBA" id="ARBA00023125"/>
    </source>
</evidence>
<dbReference type="Gene3D" id="3.40.50.2300">
    <property type="match status" value="2"/>
</dbReference>
<keyword evidence="3" id="KW-0804">Transcription</keyword>
<accession>A0A1K1QTM0</accession>
<dbReference type="Pfam" id="PF00532">
    <property type="entry name" value="Peripla_BP_1"/>
    <property type="match status" value="1"/>
</dbReference>
<dbReference type="CDD" id="cd06267">
    <property type="entry name" value="PBP1_LacI_sugar_binding-like"/>
    <property type="match status" value="1"/>
</dbReference>
<evidence type="ECO:0000313" key="5">
    <source>
        <dbReference type="EMBL" id="SFW63025.1"/>
    </source>
</evidence>
<sequence>MCTFISYKKQSLILKKVITLKHIARELEVSISTVSKALKNSEEISRDTKERIQAYAKLYNYRPNNIAISLKNKRTKNIGVIIPDIVHHFFTTVVRGIESYANSKGYNVIVCLSDESFDKEVINMEMLANGSIDGFIMSLSVGTQLKNDYNHLKEITEQGIPLVMFDRVTDEIKCDKVIINDREGAYMAVKKLIGNGRKKIALITTDNYLSIGKQRTDGYRDALRDHGLEVNENLILSMPQMKMDEKAISDFYDREEVDAVLCVHETFAMYSMRVALKKGLKVPEDIEFIGFTDGNLSKYAYPSLTAIAQHGEQMGEMSSKMLIEKIESEKEEEEETYVTEVLQSTLVERESTKN</sequence>
<keyword evidence="6" id="KW-1185">Reference proteome</keyword>
<dbReference type="GO" id="GO:0003700">
    <property type="term" value="F:DNA-binding transcription factor activity"/>
    <property type="evidence" value="ECO:0007669"/>
    <property type="project" value="TreeGrafter"/>
</dbReference>
<keyword evidence="2" id="KW-0238">DNA-binding</keyword>
<gene>
    <name evidence="5" type="ORF">SAMN05660313_02918</name>
</gene>
<dbReference type="CDD" id="cd01392">
    <property type="entry name" value="HTH_LacI"/>
    <property type="match status" value="1"/>
</dbReference>
<dbReference type="SUPFAM" id="SSF47413">
    <property type="entry name" value="lambda repressor-like DNA-binding domains"/>
    <property type="match status" value="1"/>
</dbReference>
<evidence type="ECO:0000256" key="1">
    <source>
        <dbReference type="ARBA" id="ARBA00023015"/>
    </source>
</evidence>
<reference evidence="6" key="1">
    <citation type="submission" date="2016-11" db="EMBL/GenBank/DDBJ databases">
        <authorList>
            <person name="Varghese N."/>
            <person name="Submissions S."/>
        </authorList>
    </citation>
    <scope>NUCLEOTIDE SEQUENCE [LARGE SCALE GENOMIC DNA]</scope>
    <source>
        <strain evidence="6">DSM 24786</strain>
    </source>
</reference>
<dbReference type="STRING" id="76595.SAMN05660313_02918"/>
<dbReference type="EMBL" id="FPIY01000005">
    <property type="protein sequence ID" value="SFW63025.1"/>
    <property type="molecule type" value="Genomic_DNA"/>
</dbReference>